<dbReference type="SUPFAM" id="SSF47598">
    <property type="entry name" value="Ribbon-helix-helix"/>
    <property type="match status" value="1"/>
</dbReference>
<proteinExistence type="predicted"/>
<sequence length="84" mass="9073">MTQTQRYKYPLQLPQSLKETATRLALEDGVSLNQWIVSAVAQKIGAVETASEFLKSRAGAATRGDLTSLLDKAPDTPALPEDSI</sequence>
<gene>
    <name evidence="2" type="ORF">ACFOHV_16740</name>
</gene>
<evidence type="ECO:0000313" key="2">
    <source>
        <dbReference type="EMBL" id="MFC3164929.1"/>
    </source>
</evidence>
<keyword evidence="3" id="KW-1185">Reference proteome</keyword>
<dbReference type="RefSeq" id="WP_182308010.1">
    <property type="nucleotide sequence ID" value="NZ_CP059897.1"/>
</dbReference>
<dbReference type="InterPro" id="IPR010985">
    <property type="entry name" value="Ribbon_hlx_hlx"/>
</dbReference>
<reference evidence="3" key="1">
    <citation type="journal article" date="2019" name="Int. J. Syst. Evol. Microbiol.">
        <title>The Global Catalogue of Microorganisms (GCM) 10K type strain sequencing project: providing services to taxonomists for standard genome sequencing and annotation.</title>
        <authorList>
            <consortium name="The Broad Institute Genomics Platform"/>
            <consortium name="The Broad Institute Genome Sequencing Center for Infectious Disease"/>
            <person name="Wu L."/>
            <person name="Ma J."/>
        </authorList>
    </citation>
    <scope>NUCLEOTIDE SEQUENCE [LARGE SCALE GENOMIC DNA]</scope>
    <source>
        <strain evidence="3">KCTC 52231</strain>
    </source>
</reference>
<name>A0ABV7I6N8_9HYPH</name>
<dbReference type="EMBL" id="JBHRTG010000019">
    <property type="protein sequence ID" value="MFC3164929.1"/>
    <property type="molecule type" value="Genomic_DNA"/>
</dbReference>
<organism evidence="2 3">
    <name type="scientific">Ciceribacter thiooxidans</name>
    <dbReference type="NCBI Taxonomy" id="1969821"/>
    <lineage>
        <taxon>Bacteria</taxon>
        <taxon>Pseudomonadati</taxon>
        <taxon>Pseudomonadota</taxon>
        <taxon>Alphaproteobacteria</taxon>
        <taxon>Hyphomicrobiales</taxon>
        <taxon>Rhizobiaceae</taxon>
        <taxon>Ciceribacter</taxon>
    </lineage>
</organism>
<dbReference type="Proteomes" id="UP001595647">
    <property type="component" value="Unassembled WGS sequence"/>
</dbReference>
<accession>A0ABV7I6N8</accession>
<protein>
    <submittedName>
        <fullName evidence="2">Toxin-antitoxin system HicB family antitoxin</fullName>
    </submittedName>
</protein>
<evidence type="ECO:0000313" key="3">
    <source>
        <dbReference type="Proteomes" id="UP001595647"/>
    </source>
</evidence>
<feature type="region of interest" description="Disordered" evidence="1">
    <location>
        <begin position="65"/>
        <end position="84"/>
    </location>
</feature>
<evidence type="ECO:0000256" key="1">
    <source>
        <dbReference type="SAM" id="MobiDB-lite"/>
    </source>
</evidence>
<comment type="caution">
    <text evidence="2">The sequence shown here is derived from an EMBL/GenBank/DDBJ whole genome shotgun (WGS) entry which is preliminary data.</text>
</comment>